<evidence type="ECO:0000313" key="2">
    <source>
        <dbReference type="WBParaSite" id="ES5_v2.g23246.t1"/>
    </source>
</evidence>
<dbReference type="WBParaSite" id="ES5_v2.g23246.t1">
    <property type="protein sequence ID" value="ES5_v2.g23246.t1"/>
    <property type="gene ID" value="ES5_v2.g23246"/>
</dbReference>
<dbReference type="Proteomes" id="UP000887579">
    <property type="component" value="Unplaced"/>
</dbReference>
<evidence type="ECO:0000313" key="1">
    <source>
        <dbReference type="Proteomes" id="UP000887579"/>
    </source>
</evidence>
<sequence>MTELALIGTYLSPGDSIRWRSLETDFIFNQIENELIIPMGLLQSPPLTIPSTPTPLSSVLSTTGLIFYKKLYEIASTLEMQPPLKPCVPELLNQFVAPQTFIPTNYTKNADEYSSALELILQKYRDWKQRNRVQHVQNLPSFDSLSDEQQMFLQFGALMCSSAGENVGSLHEAM</sequence>
<organism evidence="1 2">
    <name type="scientific">Panagrolaimus sp. ES5</name>
    <dbReference type="NCBI Taxonomy" id="591445"/>
    <lineage>
        <taxon>Eukaryota</taxon>
        <taxon>Metazoa</taxon>
        <taxon>Ecdysozoa</taxon>
        <taxon>Nematoda</taxon>
        <taxon>Chromadorea</taxon>
        <taxon>Rhabditida</taxon>
        <taxon>Tylenchina</taxon>
        <taxon>Panagrolaimomorpha</taxon>
        <taxon>Panagrolaimoidea</taxon>
        <taxon>Panagrolaimidae</taxon>
        <taxon>Panagrolaimus</taxon>
    </lineage>
</organism>
<name>A0AC34G263_9BILA</name>
<protein>
    <submittedName>
        <fullName evidence="2">Uncharacterized protein</fullName>
    </submittedName>
</protein>
<accession>A0AC34G263</accession>
<reference evidence="2" key="1">
    <citation type="submission" date="2022-11" db="UniProtKB">
        <authorList>
            <consortium name="WormBaseParasite"/>
        </authorList>
    </citation>
    <scope>IDENTIFICATION</scope>
</reference>
<proteinExistence type="predicted"/>